<sequence>MFPAVRSGARRRVCFLSFSWLKKSLVYNGKVFFVFFLLLLGSFLSCVCLCMCALVSFDRLWMGPYHLIQYEIYVFSFSFPFSLSFRTYVPFLYKPLCTWGVGGGHKSKVYSPTETEFTADLGTVPPPLTLYTSTVPITPSSHHCCCRHHWPLAWLRVFEIDYFFFLLFFSLNCFFTFCVRPGRAPRDS</sequence>
<accession>A0A3N4KGE6</accession>
<keyword evidence="1" id="KW-1133">Transmembrane helix</keyword>
<feature type="transmembrane region" description="Helical" evidence="1">
    <location>
        <begin position="67"/>
        <end position="85"/>
    </location>
</feature>
<evidence type="ECO:0000313" key="3">
    <source>
        <dbReference type="Proteomes" id="UP000277580"/>
    </source>
</evidence>
<keyword evidence="1" id="KW-0812">Transmembrane</keyword>
<protein>
    <submittedName>
        <fullName evidence="2">Uncharacterized protein</fullName>
    </submittedName>
</protein>
<dbReference type="EMBL" id="ML119151">
    <property type="protein sequence ID" value="RPB09560.1"/>
    <property type="molecule type" value="Genomic_DNA"/>
</dbReference>
<dbReference type="InParanoid" id="A0A3N4KGE6"/>
<dbReference type="AlphaFoldDB" id="A0A3N4KGE6"/>
<organism evidence="2 3">
    <name type="scientific">Morchella conica CCBAS932</name>
    <dbReference type="NCBI Taxonomy" id="1392247"/>
    <lineage>
        <taxon>Eukaryota</taxon>
        <taxon>Fungi</taxon>
        <taxon>Dikarya</taxon>
        <taxon>Ascomycota</taxon>
        <taxon>Pezizomycotina</taxon>
        <taxon>Pezizomycetes</taxon>
        <taxon>Pezizales</taxon>
        <taxon>Morchellaceae</taxon>
        <taxon>Morchella</taxon>
    </lineage>
</organism>
<dbReference type="Proteomes" id="UP000277580">
    <property type="component" value="Unassembled WGS sequence"/>
</dbReference>
<evidence type="ECO:0000313" key="2">
    <source>
        <dbReference type="EMBL" id="RPB09560.1"/>
    </source>
</evidence>
<evidence type="ECO:0000256" key="1">
    <source>
        <dbReference type="SAM" id="Phobius"/>
    </source>
</evidence>
<proteinExistence type="predicted"/>
<keyword evidence="3" id="KW-1185">Reference proteome</keyword>
<reference evidence="2 3" key="1">
    <citation type="journal article" date="2018" name="Nat. Ecol. Evol.">
        <title>Pezizomycetes genomes reveal the molecular basis of ectomycorrhizal truffle lifestyle.</title>
        <authorList>
            <person name="Murat C."/>
            <person name="Payen T."/>
            <person name="Noel B."/>
            <person name="Kuo A."/>
            <person name="Morin E."/>
            <person name="Chen J."/>
            <person name="Kohler A."/>
            <person name="Krizsan K."/>
            <person name="Balestrini R."/>
            <person name="Da Silva C."/>
            <person name="Montanini B."/>
            <person name="Hainaut M."/>
            <person name="Levati E."/>
            <person name="Barry K.W."/>
            <person name="Belfiori B."/>
            <person name="Cichocki N."/>
            <person name="Clum A."/>
            <person name="Dockter R.B."/>
            <person name="Fauchery L."/>
            <person name="Guy J."/>
            <person name="Iotti M."/>
            <person name="Le Tacon F."/>
            <person name="Lindquist E.A."/>
            <person name="Lipzen A."/>
            <person name="Malagnac F."/>
            <person name="Mello A."/>
            <person name="Molinier V."/>
            <person name="Miyauchi S."/>
            <person name="Poulain J."/>
            <person name="Riccioni C."/>
            <person name="Rubini A."/>
            <person name="Sitrit Y."/>
            <person name="Splivallo R."/>
            <person name="Traeger S."/>
            <person name="Wang M."/>
            <person name="Zifcakova L."/>
            <person name="Wipf D."/>
            <person name="Zambonelli A."/>
            <person name="Paolocci F."/>
            <person name="Nowrousian M."/>
            <person name="Ottonello S."/>
            <person name="Baldrian P."/>
            <person name="Spatafora J.W."/>
            <person name="Henrissat B."/>
            <person name="Nagy L.G."/>
            <person name="Aury J.M."/>
            <person name="Wincker P."/>
            <person name="Grigoriev I.V."/>
            <person name="Bonfante P."/>
            <person name="Martin F.M."/>
        </authorList>
    </citation>
    <scope>NUCLEOTIDE SEQUENCE [LARGE SCALE GENOMIC DNA]</scope>
    <source>
        <strain evidence="2 3">CCBAS932</strain>
    </source>
</reference>
<name>A0A3N4KGE6_9PEZI</name>
<feature type="transmembrane region" description="Helical" evidence="1">
    <location>
        <begin position="31"/>
        <end position="55"/>
    </location>
</feature>
<gene>
    <name evidence="2" type="ORF">P167DRAFT_300785</name>
</gene>
<feature type="transmembrane region" description="Helical" evidence="1">
    <location>
        <begin position="162"/>
        <end position="179"/>
    </location>
</feature>
<keyword evidence="1" id="KW-0472">Membrane</keyword>